<dbReference type="InterPro" id="IPR023203">
    <property type="entry name" value="TTHA0068_sf"/>
</dbReference>
<organism evidence="2 3">
    <name type="scientific">Cohnella yongneupensis</name>
    <dbReference type="NCBI Taxonomy" id="425006"/>
    <lineage>
        <taxon>Bacteria</taxon>
        <taxon>Bacillati</taxon>
        <taxon>Bacillota</taxon>
        <taxon>Bacilli</taxon>
        <taxon>Bacillales</taxon>
        <taxon>Paenibacillaceae</taxon>
        <taxon>Cohnella</taxon>
    </lineage>
</organism>
<dbReference type="PANTHER" id="PTHR34796">
    <property type="entry name" value="EXPRESSED PROTEIN"/>
    <property type="match status" value="1"/>
</dbReference>
<accession>A0ABW0R3W9</accession>
<dbReference type="Proteomes" id="UP001596108">
    <property type="component" value="Unassembled WGS sequence"/>
</dbReference>
<proteinExistence type="predicted"/>
<dbReference type="PANTHER" id="PTHR34796:SF1">
    <property type="entry name" value="EXPRESSED PROTEIN"/>
    <property type="match status" value="1"/>
</dbReference>
<dbReference type="EMBL" id="JBHSNC010000056">
    <property type="protein sequence ID" value="MFC5531860.1"/>
    <property type="molecule type" value="Genomic_DNA"/>
</dbReference>
<keyword evidence="3" id="KW-1185">Reference proteome</keyword>
<protein>
    <submittedName>
        <fullName evidence="2">DUF309 domain-containing protein</fullName>
    </submittedName>
</protein>
<dbReference type="RefSeq" id="WP_378113818.1">
    <property type="nucleotide sequence ID" value="NZ_JBHSNC010000056.1"/>
</dbReference>
<evidence type="ECO:0000256" key="1">
    <source>
        <dbReference type="SAM" id="MobiDB-lite"/>
    </source>
</evidence>
<reference evidence="3" key="1">
    <citation type="journal article" date="2019" name="Int. J. Syst. Evol. Microbiol.">
        <title>The Global Catalogue of Microorganisms (GCM) 10K type strain sequencing project: providing services to taxonomists for standard genome sequencing and annotation.</title>
        <authorList>
            <consortium name="The Broad Institute Genomics Platform"/>
            <consortium name="The Broad Institute Genome Sequencing Center for Infectious Disease"/>
            <person name="Wu L."/>
            <person name="Ma J."/>
        </authorList>
    </citation>
    <scope>NUCLEOTIDE SEQUENCE [LARGE SCALE GENOMIC DNA]</scope>
    <source>
        <strain evidence="3">CGMCC 1.18578</strain>
    </source>
</reference>
<feature type="compositionally biased region" description="Polar residues" evidence="1">
    <location>
        <begin position="178"/>
        <end position="188"/>
    </location>
</feature>
<feature type="region of interest" description="Disordered" evidence="1">
    <location>
        <begin position="169"/>
        <end position="188"/>
    </location>
</feature>
<name>A0ABW0R3W9_9BACL</name>
<dbReference type="InterPro" id="IPR005500">
    <property type="entry name" value="DUF309"/>
</dbReference>
<sequence>MMPIPSSYPDEYIQYLAEYYGSRDYFECHEIMEEYWKEHPESPLLSCWLVLIRIPVSLYHARRGNRSGALKLMGKASQEADTELFDRLGIDGGKLKEQLEGTYRRWSESPVIAYEDFDFPFTDANLLEAARQRSLTLGYRWGISGMEAGDQVINRHKLRDRSEVIEAREASAKRKALSRSTPNTDTRQ</sequence>
<gene>
    <name evidence="2" type="ORF">ACFPQ4_20795</name>
</gene>
<comment type="caution">
    <text evidence="2">The sequence shown here is derived from an EMBL/GenBank/DDBJ whole genome shotgun (WGS) entry which is preliminary data.</text>
</comment>
<dbReference type="SUPFAM" id="SSF140663">
    <property type="entry name" value="TTHA0068-like"/>
    <property type="match status" value="1"/>
</dbReference>
<evidence type="ECO:0000313" key="3">
    <source>
        <dbReference type="Proteomes" id="UP001596108"/>
    </source>
</evidence>
<evidence type="ECO:0000313" key="2">
    <source>
        <dbReference type="EMBL" id="MFC5531860.1"/>
    </source>
</evidence>
<dbReference type="Gene3D" id="1.10.3450.10">
    <property type="entry name" value="TTHA0068-like"/>
    <property type="match status" value="1"/>
</dbReference>
<dbReference type="Pfam" id="PF03745">
    <property type="entry name" value="DUF309"/>
    <property type="match status" value="1"/>
</dbReference>